<evidence type="ECO:0000313" key="3">
    <source>
        <dbReference type="EMBL" id="AES95972.1"/>
    </source>
</evidence>
<keyword evidence="2" id="KW-0472">Membrane</keyword>
<protein>
    <submittedName>
        <fullName evidence="3">Transmembrane protein, putative</fullName>
    </submittedName>
</protein>
<evidence type="ECO:0000313" key="5">
    <source>
        <dbReference type="Proteomes" id="UP000002051"/>
    </source>
</evidence>
<reference evidence="3 5" key="1">
    <citation type="journal article" date="2011" name="Nature">
        <title>The Medicago genome provides insight into the evolution of rhizobial symbioses.</title>
        <authorList>
            <person name="Young N.D."/>
            <person name="Debelle F."/>
            <person name="Oldroyd G.E."/>
            <person name="Geurts R."/>
            <person name="Cannon S.B."/>
            <person name="Udvardi M.K."/>
            <person name="Benedito V.A."/>
            <person name="Mayer K.F."/>
            <person name="Gouzy J."/>
            <person name="Schoof H."/>
            <person name="Van de Peer Y."/>
            <person name="Proost S."/>
            <person name="Cook D.R."/>
            <person name="Meyers B.C."/>
            <person name="Spannagl M."/>
            <person name="Cheung F."/>
            <person name="De Mita S."/>
            <person name="Krishnakumar V."/>
            <person name="Gundlach H."/>
            <person name="Zhou S."/>
            <person name="Mudge J."/>
            <person name="Bharti A.K."/>
            <person name="Murray J.D."/>
            <person name="Naoumkina M.A."/>
            <person name="Rosen B."/>
            <person name="Silverstein K.A."/>
            <person name="Tang H."/>
            <person name="Rombauts S."/>
            <person name="Zhao P.X."/>
            <person name="Zhou P."/>
            <person name="Barbe V."/>
            <person name="Bardou P."/>
            <person name="Bechner M."/>
            <person name="Bellec A."/>
            <person name="Berger A."/>
            <person name="Berges H."/>
            <person name="Bidwell S."/>
            <person name="Bisseling T."/>
            <person name="Choisne N."/>
            <person name="Couloux A."/>
            <person name="Denny R."/>
            <person name="Deshpande S."/>
            <person name="Dai X."/>
            <person name="Doyle J.J."/>
            <person name="Dudez A.M."/>
            <person name="Farmer A.D."/>
            <person name="Fouteau S."/>
            <person name="Franken C."/>
            <person name="Gibelin C."/>
            <person name="Gish J."/>
            <person name="Goldstein S."/>
            <person name="Gonzalez A.J."/>
            <person name="Green P.J."/>
            <person name="Hallab A."/>
            <person name="Hartog M."/>
            <person name="Hua A."/>
            <person name="Humphray S.J."/>
            <person name="Jeong D.H."/>
            <person name="Jing Y."/>
            <person name="Jocker A."/>
            <person name="Kenton S.M."/>
            <person name="Kim D.J."/>
            <person name="Klee K."/>
            <person name="Lai H."/>
            <person name="Lang C."/>
            <person name="Lin S."/>
            <person name="Macmil S.L."/>
            <person name="Magdelenat G."/>
            <person name="Matthews L."/>
            <person name="McCorrison J."/>
            <person name="Monaghan E.L."/>
            <person name="Mun J.H."/>
            <person name="Najar F.Z."/>
            <person name="Nicholson C."/>
            <person name="Noirot C."/>
            <person name="O'Bleness M."/>
            <person name="Paule C.R."/>
            <person name="Poulain J."/>
            <person name="Prion F."/>
            <person name="Qin B."/>
            <person name="Qu C."/>
            <person name="Retzel E.F."/>
            <person name="Riddle C."/>
            <person name="Sallet E."/>
            <person name="Samain S."/>
            <person name="Samson N."/>
            <person name="Sanders I."/>
            <person name="Saurat O."/>
            <person name="Scarpelli C."/>
            <person name="Schiex T."/>
            <person name="Segurens B."/>
            <person name="Severin A.J."/>
            <person name="Sherrier D.J."/>
            <person name="Shi R."/>
            <person name="Sims S."/>
            <person name="Singer S.R."/>
            <person name="Sinharoy S."/>
            <person name="Sterck L."/>
            <person name="Viollet A."/>
            <person name="Wang B.B."/>
            <person name="Wang K."/>
            <person name="Wang M."/>
            <person name="Wang X."/>
            <person name="Warfsmann J."/>
            <person name="Weissenbach J."/>
            <person name="White D.D."/>
            <person name="White J.D."/>
            <person name="Wiley G.B."/>
            <person name="Wincker P."/>
            <person name="Xing Y."/>
            <person name="Yang L."/>
            <person name="Yao Z."/>
            <person name="Ying F."/>
            <person name="Zhai J."/>
            <person name="Zhou L."/>
            <person name="Zuber A."/>
            <person name="Denarie J."/>
            <person name="Dixon R.A."/>
            <person name="May G.D."/>
            <person name="Schwartz D.C."/>
            <person name="Rogers J."/>
            <person name="Quetier F."/>
            <person name="Town C.D."/>
            <person name="Roe B.A."/>
        </authorList>
    </citation>
    <scope>NUCLEOTIDE SEQUENCE [LARGE SCALE GENOMIC DNA]</scope>
    <source>
        <strain evidence="3">A17</strain>
        <strain evidence="4 5">cv. Jemalong A17</strain>
    </source>
</reference>
<accession>G7JWB1</accession>
<dbReference type="PaxDb" id="3880-AES95972"/>
<dbReference type="EnsemblPlants" id="AES95972">
    <property type="protein sequence ID" value="AES95972"/>
    <property type="gene ID" value="MTR_5g031690"/>
</dbReference>
<evidence type="ECO:0000256" key="1">
    <source>
        <dbReference type="SAM" id="MobiDB-lite"/>
    </source>
</evidence>
<feature type="region of interest" description="Disordered" evidence="1">
    <location>
        <begin position="41"/>
        <end position="75"/>
    </location>
</feature>
<sequence length="149" mass="16202">MEAPSPATYETSLEIMEENPPLPVQPNPPVAAYISNRIPFNENPPHTIQPQNPSLPSFIPPPRPSSMSVTAPPQRLGSRPLTGNVIEAYCGEYAKFICMEIFKALIGFCLGSLLCCCAYTVALALEVSTFHNSLTDKARILPFIVAGKQ</sequence>
<reference evidence="3 5" key="2">
    <citation type="journal article" date="2014" name="BMC Genomics">
        <title>An improved genome release (version Mt4.0) for the model legume Medicago truncatula.</title>
        <authorList>
            <person name="Tang H."/>
            <person name="Krishnakumar V."/>
            <person name="Bidwell S."/>
            <person name="Rosen B."/>
            <person name="Chan A."/>
            <person name="Zhou S."/>
            <person name="Gentzbittel L."/>
            <person name="Childs K.L."/>
            <person name="Yandell M."/>
            <person name="Gundlach H."/>
            <person name="Mayer K.F."/>
            <person name="Schwartz D.C."/>
            <person name="Town C.D."/>
        </authorList>
    </citation>
    <scope>GENOME REANNOTATION</scope>
    <source>
        <strain evidence="4 5">cv. Jemalong A17</strain>
    </source>
</reference>
<dbReference type="HOGENOM" id="CLU_1752460_0_0_1"/>
<organism evidence="3 5">
    <name type="scientific">Medicago truncatula</name>
    <name type="common">Barrel medic</name>
    <name type="synonym">Medicago tribuloides</name>
    <dbReference type="NCBI Taxonomy" id="3880"/>
    <lineage>
        <taxon>Eukaryota</taxon>
        <taxon>Viridiplantae</taxon>
        <taxon>Streptophyta</taxon>
        <taxon>Embryophyta</taxon>
        <taxon>Tracheophyta</taxon>
        <taxon>Spermatophyta</taxon>
        <taxon>Magnoliopsida</taxon>
        <taxon>eudicotyledons</taxon>
        <taxon>Gunneridae</taxon>
        <taxon>Pentapetalae</taxon>
        <taxon>rosids</taxon>
        <taxon>fabids</taxon>
        <taxon>Fabales</taxon>
        <taxon>Fabaceae</taxon>
        <taxon>Papilionoideae</taxon>
        <taxon>50 kb inversion clade</taxon>
        <taxon>NPAAA clade</taxon>
        <taxon>Hologalegina</taxon>
        <taxon>IRL clade</taxon>
        <taxon>Trifolieae</taxon>
        <taxon>Medicago</taxon>
    </lineage>
</organism>
<dbReference type="EMBL" id="CM001221">
    <property type="protein sequence ID" value="AES95972.1"/>
    <property type="molecule type" value="Genomic_DNA"/>
</dbReference>
<evidence type="ECO:0000313" key="4">
    <source>
        <dbReference type="EnsemblPlants" id="AES95972"/>
    </source>
</evidence>
<dbReference type="AlphaFoldDB" id="G7JWB1"/>
<gene>
    <name evidence="3" type="ordered locus">MTR_5g031690</name>
</gene>
<keyword evidence="2 3" id="KW-0812">Transmembrane</keyword>
<reference evidence="4" key="3">
    <citation type="submission" date="2015-04" db="UniProtKB">
        <authorList>
            <consortium name="EnsemblPlants"/>
        </authorList>
    </citation>
    <scope>IDENTIFICATION</scope>
    <source>
        <strain evidence="4">cv. Jemalong A17</strain>
    </source>
</reference>
<dbReference type="Proteomes" id="UP000002051">
    <property type="component" value="Chromosome 5"/>
</dbReference>
<keyword evidence="5" id="KW-1185">Reference proteome</keyword>
<evidence type="ECO:0000256" key="2">
    <source>
        <dbReference type="SAM" id="Phobius"/>
    </source>
</evidence>
<keyword evidence="2" id="KW-1133">Transmembrane helix</keyword>
<name>G7JWB1_MEDTR</name>
<proteinExistence type="predicted"/>
<feature type="transmembrane region" description="Helical" evidence="2">
    <location>
        <begin position="104"/>
        <end position="125"/>
    </location>
</feature>